<dbReference type="Proteomes" id="UP000807469">
    <property type="component" value="Unassembled WGS sequence"/>
</dbReference>
<keyword evidence="3" id="KW-1185">Reference proteome</keyword>
<dbReference type="EMBL" id="MU155893">
    <property type="protein sequence ID" value="KAF9470647.1"/>
    <property type="molecule type" value="Genomic_DNA"/>
</dbReference>
<evidence type="ECO:0000313" key="3">
    <source>
        <dbReference type="Proteomes" id="UP000807469"/>
    </source>
</evidence>
<keyword evidence="1" id="KW-0472">Membrane</keyword>
<sequence>MFMRMTWAFSEVVASSAIGVVALGLGYVNLLFEWFISCHLGLCDSSFETTYPSIPWTQCCAHLSSLTRFLLQSATLLSMVTPQHRLDSMHIIYL</sequence>
<gene>
    <name evidence="2" type="ORF">BDN70DRAFT_888896</name>
</gene>
<accession>A0A9P6CLG7</accession>
<feature type="transmembrane region" description="Helical" evidence="1">
    <location>
        <begin position="12"/>
        <end position="36"/>
    </location>
</feature>
<reference evidence="2" key="1">
    <citation type="submission" date="2020-11" db="EMBL/GenBank/DDBJ databases">
        <authorList>
            <consortium name="DOE Joint Genome Institute"/>
            <person name="Ahrendt S."/>
            <person name="Riley R."/>
            <person name="Andreopoulos W."/>
            <person name="Labutti K."/>
            <person name="Pangilinan J."/>
            <person name="Ruiz-Duenas F.J."/>
            <person name="Barrasa J.M."/>
            <person name="Sanchez-Garcia M."/>
            <person name="Camarero S."/>
            <person name="Miyauchi S."/>
            <person name="Serrano A."/>
            <person name="Linde D."/>
            <person name="Babiker R."/>
            <person name="Drula E."/>
            <person name="Ayuso-Fernandez I."/>
            <person name="Pacheco R."/>
            <person name="Padilla G."/>
            <person name="Ferreira P."/>
            <person name="Barriuso J."/>
            <person name="Kellner H."/>
            <person name="Castanera R."/>
            <person name="Alfaro M."/>
            <person name="Ramirez L."/>
            <person name="Pisabarro A.G."/>
            <person name="Kuo A."/>
            <person name="Tritt A."/>
            <person name="Lipzen A."/>
            <person name="He G."/>
            <person name="Yan M."/>
            <person name="Ng V."/>
            <person name="Cullen D."/>
            <person name="Martin F."/>
            <person name="Rosso M.-N."/>
            <person name="Henrissat B."/>
            <person name="Hibbett D."/>
            <person name="Martinez A.T."/>
            <person name="Grigoriev I.V."/>
        </authorList>
    </citation>
    <scope>NUCLEOTIDE SEQUENCE</scope>
    <source>
        <strain evidence="2">CIRM-BRFM 674</strain>
    </source>
</reference>
<organism evidence="2 3">
    <name type="scientific">Pholiota conissans</name>
    <dbReference type="NCBI Taxonomy" id="109636"/>
    <lineage>
        <taxon>Eukaryota</taxon>
        <taxon>Fungi</taxon>
        <taxon>Dikarya</taxon>
        <taxon>Basidiomycota</taxon>
        <taxon>Agaricomycotina</taxon>
        <taxon>Agaricomycetes</taxon>
        <taxon>Agaricomycetidae</taxon>
        <taxon>Agaricales</taxon>
        <taxon>Agaricineae</taxon>
        <taxon>Strophariaceae</taxon>
        <taxon>Pholiota</taxon>
    </lineage>
</organism>
<evidence type="ECO:0000256" key="1">
    <source>
        <dbReference type="SAM" id="Phobius"/>
    </source>
</evidence>
<protein>
    <submittedName>
        <fullName evidence="2">Uncharacterized protein</fullName>
    </submittedName>
</protein>
<dbReference type="AlphaFoldDB" id="A0A9P6CLG7"/>
<keyword evidence="1" id="KW-1133">Transmembrane helix</keyword>
<proteinExistence type="predicted"/>
<comment type="caution">
    <text evidence="2">The sequence shown here is derived from an EMBL/GenBank/DDBJ whole genome shotgun (WGS) entry which is preliminary data.</text>
</comment>
<keyword evidence="1" id="KW-0812">Transmembrane</keyword>
<name>A0A9P6CLG7_9AGAR</name>
<evidence type="ECO:0000313" key="2">
    <source>
        <dbReference type="EMBL" id="KAF9470647.1"/>
    </source>
</evidence>